<dbReference type="OrthoDB" id="447173at2759"/>
<evidence type="ECO:0000313" key="2">
    <source>
        <dbReference type="Proteomes" id="UP000789831"/>
    </source>
</evidence>
<dbReference type="EMBL" id="CAJVPL010001984">
    <property type="protein sequence ID" value="CAG8595006.1"/>
    <property type="molecule type" value="Genomic_DNA"/>
</dbReference>
<feature type="non-terminal residue" evidence="1">
    <location>
        <position position="1"/>
    </location>
</feature>
<accession>A0A9N9CBY9</accession>
<dbReference type="Proteomes" id="UP000789831">
    <property type="component" value="Unassembled WGS sequence"/>
</dbReference>
<comment type="caution">
    <text evidence="1">The sequence shown here is derived from an EMBL/GenBank/DDBJ whole genome shotgun (WGS) entry which is preliminary data.</text>
</comment>
<gene>
    <name evidence="1" type="ORF">AGERDE_LOCUS8803</name>
</gene>
<dbReference type="AlphaFoldDB" id="A0A9N9CBY9"/>
<proteinExistence type="predicted"/>
<reference evidence="1" key="1">
    <citation type="submission" date="2021-06" db="EMBL/GenBank/DDBJ databases">
        <authorList>
            <person name="Kallberg Y."/>
            <person name="Tangrot J."/>
            <person name="Rosling A."/>
        </authorList>
    </citation>
    <scope>NUCLEOTIDE SEQUENCE</scope>
    <source>
        <strain evidence="1">MT106</strain>
    </source>
</reference>
<organism evidence="1 2">
    <name type="scientific">Ambispora gerdemannii</name>
    <dbReference type="NCBI Taxonomy" id="144530"/>
    <lineage>
        <taxon>Eukaryota</taxon>
        <taxon>Fungi</taxon>
        <taxon>Fungi incertae sedis</taxon>
        <taxon>Mucoromycota</taxon>
        <taxon>Glomeromycotina</taxon>
        <taxon>Glomeromycetes</taxon>
        <taxon>Archaeosporales</taxon>
        <taxon>Ambisporaceae</taxon>
        <taxon>Ambispora</taxon>
    </lineage>
</organism>
<keyword evidence="2" id="KW-1185">Reference proteome</keyword>
<sequence>MIGAEEVFRTWEEVIKEFTNVAREVTRKRSEKFIPIIIHAAHSKLQERVTFVRGFRKQHEQLNSMEKVKLAYESVKDIDVLDVSTEGTVFLTQAENSYNESVLRVKQILLS</sequence>
<evidence type="ECO:0000313" key="1">
    <source>
        <dbReference type="EMBL" id="CAG8595006.1"/>
    </source>
</evidence>
<name>A0A9N9CBY9_9GLOM</name>
<protein>
    <submittedName>
        <fullName evidence="1">13150_t:CDS:1</fullName>
    </submittedName>
</protein>